<reference evidence="2 3" key="2">
    <citation type="journal article" date="2011" name="Stand. Genomic Sci.">
        <title>Complete genome sequence of Leadbetterella byssophila type strain (4M15).</title>
        <authorList>
            <person name="Abt B."/>
            <person name="Teshima H."/>
            <person name="Lucas S."/>
            <person name="Lapidus A."/>
            <person name="Del Rio T.G."/>
            <person name="Nolan M."/>
            <person name="Tice H."/>
            <person name="Cheng J.F."/>
            <person name="Pitluck S."/>
            <person name="Liolios K."/>
            <person name="Pagani I."/>
            <person name="Ivanova N."/>
            <person name="Mavromatis K."/>
            <person name="Pati A."/>
            <person name="Tapia R."/>
            <person name="Han C."/>
            <person name="Goodwin L."/>
            <person name="Chen A."/>
            <person name="Palaniappan K."/>
            <person name="Land M."/>
            <person name="Hauser L."/>
            <person name="Chang Y.J."/>
            <person name="Jeffries C.D."/>
            <person name="Rohde M."/>
            <person name="Goker M."/>
            <person name="Tindall B.J."/>
            <person name="Detter J.C."/>
            <person name="Woyke T."/>
            <person name="Bristow J."/>
            <person name="Eisen J.A."/>
            <person name="Markowitz V."/>
            <person name="Hugenholtz P."/>
            <person name="Klenk H.P."/>
            <person name="Kyrpides N.C."/>
        </authorList>
    </citation>
    <scope>NUCLEOTIDE SEQUENCE [LARGE SCALE GENOMIC DNA]</scope>
    <source>
        <strain evidence="3">DSM 17132 / JCM 16389 / KACC 11308 / NBRC 106382 / 4M15</strain>
    </source>
</reference>
<dbReference type="GO" id="GO:0016747">
    <property type="term" value="F:acyltransferase activity, transferring groups other than amino-acyl groups"/>
    <property type="evidence" value="ECO:0007669"/>
    <property type="project" value="TreeGrafter"/>
</dbReference>
<dbReference type="Pfam" id="PF00756">
    <property type="entry name" value="Esterase"/>
    <property type="match status" value="2"/>
</dbReference>
<accession>E4RWC7</accession>
<dbReference type="InterPro" id="IPR000801">
    <property type="entry name" value="Esterase-like"/>
</dbReference>
<dbReference type="OrthoDB" id="9803578at2"/>
<dbReference type="Gene3D" id="3.40.50.1820">
    <property type="entry name" value="alpha/beta hydrolase"/>
    <property type="match status" value="2"/>
</dbReference>
<dbReference type="PANTHER" id="PTHR48098">
    <property type="entry name" value="ENTEROCHELIN ESTERASE-RELATED"/>
    <property type="match status" value="1"/>
</dbReference>
<dbReference type="eggNOG" id="COG2382">
    <property type="taxonomic scope" value="Bacteria"/>
</dbReference>
<dbReference type="HOGENOM" id="CLU_015241_1_0_10"/>
<keyword evidence="3" id="KW-1185">Reference proteome</keyword>
<feature type="chain" id="PRO_5003188210" evidence="1">
    <location>
        <begin position="19"/>
        <end position="605"/>
    </location>
</feature>
<dbReference type="STRING" id="649349.Lbys_2324"/>
<evidence type="ECO:0000256" key="1">
    <source>
        <dbReference type="SAM" id="SignalP"/>
    </source>
</evidence>
<reference key="1">
    <citation type="submission" date="2010-11" db="EMBL/GenBank/DDBJ databases">
        <title>The complete genome of Leadbetterella byssophila DSM 17132.</title>
        <authorList>
            <consortium name="US DOE Joint Genome Institute (JGI-PGF)"/>
            <person name="Lucas S."/>
            <person name="Copeland A."/>
            <person name="Lapidus A."/>
            <person name="Glavina del Rio T."/>
            <person name="Dalin E."/>
            <person name="Tice H."/>
            <person name="Bruce D."/>
            <person name="Goodwin L."/>
            <person name="Pitluck S."/>
            <person name="Kyrpides N."/>
            <person name="Mavromatis K."/>
            <person name="Ivanova N."/>
            <person name="Teshima H."/>
            <person name="Brettin T."/>
            <person name="Detter J.C."/>
            <person name="Han C."/>
            <person name="Tapia R."/>
            <person name="Land M."/>
            <person name="Hauser L."/>
            <person name="Markowitz V."/>
            <person name="Cheng J.-F."/>
            <person name="Hugenholtz P."/>
            <person name="Woyke T."/>
            <person name="Wu D."/>
            <person name="Tindall B."/>
            <person name="Pomrenke H.G."/>
            <person name="Brambilla E."/>
            <person name="Klenk H.-P."/>
            <person name="Eisen J.A."/>
        </authorList>
    </citation>
    <scope>NUCLEOTIDE SEQUENCE [LARGE SCALE GENOMIC DNA]</scope>
    <source>
        <strain>DSM 17132</strain>
    </source>
</reference>
<proteinExistence type="predicted"/>
<dbReference type="CDD" id="cd02858">
    <property type="entry name" value="E_set_Esterase_N"/>
    <property type="match status" value="1"/>
</dbReference>
<dbReference type="KEGG" id="lby:Lbys_2324"/>
<evidence type="ECO:0000313" key="2">
    <source>
        <dbReference type="EMBL" id="ADQ18000.1"/>
    </source>
</evidence>
<dbReference type="InterPro" id="IPR050583">
    <property type="entry name" value="Mycobacterial_A85_antigen"/>
</dbReference>
<feature type="signal peptide" evidence="1">
    <location>
        <begin position="1"/>
        <end position="18"/>
    </location>
</feature>
<organism evidence="2 3">
    <name type="scientific">Leadbetterella byssophila (strain DSM 17132 / JCM 16389 / KACC 11308 / NBRC 106382 / 4M15)</name>
    <dbReference type="NCBI Taxonomy" id="649349"/>
    <lineage>
        <taxon>Bacteria</taxon>
        <taxon>Pseudomonadati</taxon>
        <taxon>Bacteroidota</taxon>
        <taxon>Cytophagia</taxon>
        <taxon>Cytophagales</taxon>
        <taxon>Leadbetterellaceae</taxon>
        <taxon>Leadbetterella</taxon>
    </lineage>
</organism>
<dbReference type="EMBL" id="CP002305">
    <property type="protein sequence ID" value="ADQ18000.1"/>
    <property type="molecule type" value="Genomic_DNA"/>
</dbReference>
<dbReference type="SUPFAM" id="SSF53474">
    <property type="entry name" value="alpha/beta-Hydrolases"/>
    <property type="match status" value="2"/>
</dbReference>
<dbReference type="RefSeq" id="WP_013409041.1">
    <property type="nucleotide sequence ID" value="NC_014655.1"/>
</dbReference>
<keyword evidence="1" id="KW-0732">Signal</keyword>
<dbReference type="PANTHER" id="PTHR48098:SF1">
    <property type="entry name" value="DIACYLGLYCEROL ACYLTRANSFERASE_MYCOLYLTRANSFERASE AG85A"/>
    <property type="match status" value="1"/>
</dbReference>
<dbReference type="InterPro" id="IPR013783">
    <property type="entry name" value="Ig-like_fold"/>
</dbReference>
<protein>
    <submittedName>
        <fullName evidence="2">Esterase</fullName>
    </submittedName>
</protein>
<name>E4RWC7_LEAB4</name>
<dbReference type="AlphaFoldDB" id="E4RWC7"/>
<evidence type="ECO:0000313" key="3">
    <source>
        <dbReference type="Proteomes" id="UP000007435"/>
    </source>
</evidence>
<gene>
    <name evidence="2" type="ordered locus">Lbys_2324</name>
</gene>
<sequence length="605" mass="68112">MKKLLVLLLLGFTLQAQSKLDSITYVSKTVGTNRKALVYTPPGYNKKQTYPVLYLLHGIGGDEKEWLRGAKPQEVLDQLILEKKAEPMIVVMPNGRAMKDDRAIGNVFDKEKVEAFSTFEGDLLNDLIPHIEKQYSVKKGKEYRAIAGLSMGGGQSLNFGLGHPEYFSWVGAFSAAPNTKMPEELFKGEPDFKLIWISCGDADGLLNISQRTHDYLFEKGIPHVYYVEPGGHDFKVWKNGLIQFGQRIFKEVDQKSLVGLTELGIPASTNVAGQKFPQILPDQRVRFQIKAPDAKKVQIDLGKMYDLVKDADGNWSGNTEPLSGGLHYYSLVIDGVKVVDPHSKAFYGMGRYASGIEIPKRDQAFYKERNVPNGDIRIKKYLTGGVYKEMYVYTPPGYDASPDKFPVMYLLHGGGENHTSWFHQGKTNIIMDNLLADGKAVPMVIVMMDGNVRGGYFSEGYLERFESELVKDVIPFVEKNFKVSEQRALAGLSMGGIQTLFAGIRNPQLFSSLGVFSSGWFANNPSLSDPHYAIVKEKAAELNDRFKVFYISMGGEEDIAHENCRIMLERYKELGLKYSYSEYPGGHTWPVWRHDLYQFAQQIFK</sequence>
<dbReference type="InterPro" id="IPR029058">
    <property type="entry name" value="AB_hydrolase_fold"/>
</dbReference>
<dbReference type="Gene3D" id="2.60.40.10">
    <property type="entry name" value="Immunoglobulins"/>
    <property type="match status" value="1"/>
</dbReference>
<dbReference type="Proteomes" id="UP000007435">
    <property type="component" value="Chromosome"/>
</dbReference>